<feature type="non-terminal residue" evidence="8">
    <location>
        <position position="1"/>
    </location>
</feature>
<proteinExistence type="predicted"/>
<accession>A0A7R8ZHZ0</accession>
<dbReference type="PANTHER" id="PTHR11662:SF399">
    <property type="entry name" value="FI19708P1-RELATED"/>
    <property type="match status" value="1"/>
</dbReference>
<dbReference type="GO" id="GO:0016020">
    <property type="term" value="C:membrane"/>
    <property type="evidence" value="ECO:0007669"/>
    <property type="project" value="UniProtKB-SubCell"/>
</dbReference>
<evidence type="ECO:0000259" key="7">
    <source>
        <dbReference type="Pfam" id="PF20718"/>
    </source>
</evidence>
<dbReference type="AlphaFoldDB" id="A0A7R8ZHZ0"/>
<keyword evidence="3" id="KW-0812">Transmembrane</keyword>
<dbReference type="OrthoDB" id="10018574at2759"/>
<protein>
    <recommendedName>
        <fullName evidence="7">Mediator of RNA polymerase II transcription subunit 16 central helical bridge domain-containing protein</fullName>
    </recommendedName>
</protein>
<feature type="domain" description="Mediator of RNA polymerase II transcription subunit 16 central helical bridge" evidence="7">
    <location>
        <begin position="75"/>
        <end position="268"/>
    </location>
</feature>
<evidence type="ECO:0000256" key="1">
    <source>
        <dbReference type="ARBA" id="ARBA00004141"/>
    </source>
</evidence>
<dbReference type="InterPro" id="IPR036259">
    <property type="entry name" value="MFS_trans_sf"/>
</dbReference>
<dbReference type="InterPro" id="IPR048616">
    <property type="entry name" value="MED16_bridge"/>
</dbReference>
<dbReference type="FunFam" id="1.20.1250.20:FF:000003">
    <property type="entry name" value="Solute carrier family 17 member 3"/>
    <property type="match status" value="1"/>
</dbReference>
<evidence type="ECO:0000256" key="6">
    <source>
        <dbReference type="ARBA" id="ARBA00023136"/>
    </source>
</evidence>
<evidence type="ECO:0000313" key="8">
    <source>
        <dbReference type="EMBL" id="CAD7224439.1"/>
    </source>
</evidence>
<dbReference type="PANTHER" id="PTHR11662">
    <property type="entry name" value="SOLUTE CARRIER FAMILY 17"/>
    <property type="match status" value="1"/>
</dbReference>
<dbReference type="EMBL" id="OB660369">
    <property type="protein sequence ID" value="CAD7224439.1"/>
    <property type="molecule type" value="Genomic_DNA"/>
</dbReference>
<sequence>ICSRSHQQGHKVVPAFRQQRRLPTFHSAAFSWNGTCCILLDRFGTMFVYDVTSNHPLTGGGGEVEVASSSAFASLLESSLVLGLDSLDVLVTLKPTMATEVAEKLNESLCKQPQSIQDFYRIVAMILRMNLLKMSPLASSKATSGALHTLILLHSVAAAFRGTLRPSDLPTSQGPAEALAELLSKGTSDQSNDLNKVCCQLEPREFSVEGATLQSLQPLIQWVGDLALTLVLSAPHINSSVASPATELLKNRGALNIIRELLVVIRLWGYLRSSCLPNFSTADCHIQALNILFRILSRLALSTGWEHDDAFLDLLPTRWVVAILSFCACFCTYANRVNLNIAIVTMVNYTAIGLEQHQEEAHTVCPENSEAEKKLSEKGVFFPAMTAMLARWVPPLERSTITAMVFSGAHVGTVATLGLSGFIIDGLGWESPFYICGGLTVVWFFMWMYFVSGEPSDHPRISEEEKTYIVESLKEEQHDDYKPNGVLNAMPYLILFVLGNLISYASDEIRKKELLTTTTLRKVSNTLVHLGTAICFVVMGYSECNYTLVIIFFFIAGACQAGMYSSFLVNNLDIASNFAGTMFGITNSLATIPGWVAPLVTGAVLQGQPTFERWRIAFWIAIALLLFNAIFYLLFGTAEEQSWNREESKVDKEAELRRRKSIVAEEEILKEEERFVPVM</sequence>
<keyword evidence="6" id="KW-0472">Membrane</keyword>
<evidence type="ECO:0000256" key="2">
    <source>
        <dbReference type="ARBA" id="ARBA00022448"/>
    </source>
</evidence>
<dbReference type="SUPFAM" id="SSF103473">
    <property type="entry name" value="MFS general substrate transporter"/>
    <property type="match status" value="1"/>
</dbReference>
<dbReference type="InterPro" id="IPR050382">
    <property type="entry name" value="MFS_Na/Anion_cotransporter"/>
</dbReference>
<gene>
    <name evidence="8" type="ORF">CTOB1V02_LOCUS2397</name>
</gene>
<comment type="subcellular location">
    <subcellularLocation>
        <location evidence="1">Membrane</location>
        <topology evidence="1">Multi-pass membrane protein</topology>
    </subcellularLocation>
</comment>
<dbReference type="Gene3D" id="1.20.1250.20">
    <property type="entry name" value="MFS general substrate transporter like domains"/>
    <property type="match status" value="2"/>
</dbReference>
<keyword evidence="2" id="KW-0813">Transport</keyword>
<reference evidence="8" key="1">
    <citation type="submission" date="2020-11" db="EMBL/GenBank/DDBJ databases">
        <authorList>
            <person name="Tran Van P."/>
        </authorList>
    </citation>
    <scope>NUCLEOTIDE SEQUENCE</scope>
</reference>
<keyword evidence="5" id="KW-1133">Transmembrane helix</keyword>
<organism evidence="8">
    <name type="scientific">Cyprideis torosa</name>
    <dbReference type="NCBI Taxonomy" id="163714"/>
    <lineage>
        <taxon>Eukaryota</taxon>
        <taxon>Metazoa</taxon>
        <taxon>Ecdysozoa</taxon>
        <taxon>Arthropoda</taxon>
        <taxon>Crustacea</taxon>
        <taxon>Oligostraca</taxon>
        <taxon>Ostracoda</taxon>
        <taxon>Podocopa</taxon>
        <taxon>Podocopida</taxon>
        <taxon>Cytherocopina</taxon>
        <taxon>Cytheroidea</taxon>
        <taxon>Cytherideidae</taxon>
        <taxon>Cyprideis</taxon>
    </lineage>
</organism>
<dbReference type="Pfam" id="PF20718">
    <property type="entry name" value="Med16_bridge"/>
    <property type="match status" value="1"/>
</dbReference>
<dbReference type="InterPro" id="IPR011701">
    <property type="entry name" value="MFS"/>
</dbReference>
<evidence type="ECO:0000256" key="4">
    <source>
        <dbReference type="ARBA" id="ARBA00022847"/>
    </source>
</evidence>
<dbReference type="Pfam" id="PF07690">
    <property type="entry name" value="MFS_1"/>
    <property type="match status" value="2"/>
</dbReference>
<keyword evidence="4" id="KW-0769">Symport</keyword>
<evidence type="ECO:0000256" key="3">
    <source>
        <dbReference type="ARBA" id="ARBA00022692"/>
    </source>
</evidence>
<evidence type="ECO:0000256" key="5">
    <source>
        <dbReference type="ARBA" id="ARBA00022989"/>
    </source>
</evidence>
<name>A0A7R8ZHZ0_9CRUS</name>
<dbReference type="GO" id="GO:0015293">
    <property type="term" value="F:symporter activity"/>
    <property type="evidence" value="ECO:0007669"/>
    <property type="project" value="UniProtKB-KW"/>
</dbReference>